<evidence type="ECO:0000313" key="2">
    <source>
        <dbReference type="Proteomes" id="UP000854059"/>
    </source>
</evidence>
<accession>A0AAN3P081</accession>
<organism evidence="1 2">
    <name type="scientific">Escherichia coli</name>
    <dbReference type="NCBI Taxonomy" id="562"/>
    <lineage>
        <taxon>Bacteria</taxon>
        <taxon>Pseudomonadati</taxon>
        <taxon>Pseudomonadota</taxon>
        <taxon>Gammaproteobacteria</taxon>
        <taxon>Enterobacterales</taxon>
        <taxon>Enterobacteriaceae</taxon>
        <taxon>Escherichia</taxon>
    </lineage>
</organism>
<comment type="caution">
    <text evidence="1">The sequence shown here is derived from an EMBL/GenBank/DDBJ whole genome shotgun (WGS) entry which is preliminary data.</text>
</comment>
<gene>
    <name evidence="1" type="ORF">DL968_26270</name>
</gene>
<feature type="non-terminal residue" evidence="1">
    <location>
        <position position="1"/>
    </location>
</feature>
<name>A0AAN3P081_ECOLX</name>
<protein>
    <submittedName>
        <fullName evidence="1">LysR family transcriptional regulator</fullName>
    </submittedName>
</protein>
<dbReference type="AlphaFoldDB" id="A0AAN3P081"/>
<proteinExistence type="predicted"/>
<reference evidence="1" key="1">
    <citation type="submission" date="2018-05" db="EMBL/GenBank/DDBJ databases">
        <authorList>
            <person name="Ashton P.M."/>
            <person name="Dallman T."/>
            <person name="Nair S."/>
            <person name="De Pinna E."/>
            <person name="Peters T."/>
            <person name="Grant K."/>
        </authorList>
    </citation>
    <scope>NUCLEOTIDE SEQUENCE</scope>
    <source>
        <strain evidence="1">412057</strain>
    </source>
</reference>
<sequence length="47" mass="5324">PVVERQLMLVRRKNRSLSTAAEALWDVVRDQGNALMAGREGDPLYQI</sequence>
<dbReference type="EMBL" id="AAVTXU010000225">
    <property type="protein sequence ID" value="EGE1990976.1"/>
    <property type="molecule type" value="Genomic_DNA"/>
</dbReference>
<dbReference type="Proteomes" id="UP000854059">
    <property type="component" value="Unassembled WGS sequence"/>
</dbReference>
<evidence type="ECO:0000313" key="1">
    <source>
        <dbReference type="EMBL" id="EGE1990976.1"/>
    </source>
</evidence>